<evidence type="ECO:0000313" key="3">
    <source>
        <dbReference type="Proteomes" id="UP000279271"/>
    </source>
</evidence>
<gene>
    <name evidence="2" type="ORF">APUTEX25_004607</name>
</gene>
<proteinExistence type="predicted"/>
<dbReference type="Proteomes" id="UP000279271">
    <property type="component" value="Unassembled WGS sequence"/>
</dbReference>
<feature type="non-terminal residue" evidence="2">
    <location>
        <position position="103"/>
    </location>
</feature>
<feature type="compositionally biased region" description="Pro residues" evidence="1">
    <location>
        <begin position="61"/>
        <end position="75"/>
    </location>
</feature>
<feature type="compositionally biased region" description="Low complexity" evidence="1">
    <location>
        <begin position="38"/>
        <end position="47"/>
    </location>
</feature>
<evidence type="ECO:0000313" key="2">
    <source>
        <dbReference type="EMBL" id="RMZ57805.1"/>
    </source>
</evidence>
<dbReference type="EMBL" id="QOKY01000049">
    <property type="protein sequence ID" value="RMZ57805.1"/>
    <property type="molecule type" value="Genomic_DNA"/>
</dbReference>
<accession>A0A3M7L712</accession>
<feature type="region of interest" description="Disordered" evidence="1">
    <location>
        <begin position="24"/>
        <end position="75"/>
    </location>
</feature>
<protein>
    <submittedName>
        <fullName evidence="2">Uncharacterized protein</fullName>
    </submittedName>
</protein>
<dbReference type="AlphaFoldDB" id="A0A3M7L712"/>
<reference evidence="3" key="1">
    <citation type="journal article" date="2018" name="Algal Res.">
        <title>Characterization of plant carbon substrate utilization by Auxenochlorella protothecoides.</title>
        <authorList>
            <person name="Vogler B.W."/>
            <person name="Starkenburg S.R."/>
            <person name="Sudasinghe N."/>
            <person name="Schambach J.Y."/>
            <person name="Rollin J.A."/>
            <person name="Pattathil S."/>
            <person name="Barry A.N."/>
        </authorList>
    </citation>
    <scope>NUCLEOTIDE SEQUENCE [LARGE SCALE GENOMIC DNA]</scope>
    <source>
        <strain evidence="3">UTEX 25</strain>
    </source>
</reference>
<sequence>MPQQRQQQQQRNDLGRNLLQLLQERVADLGRAPGAGGAPRPSSSSSGSRRRGPICSSGCPGIPPPAWGGPRPVRPMPQRMVGVPGPFAPHFAPPAYAPGAAQA</sequence>
<evidence type="ECO:0000256" key="1">
    <source>
        <dbReference type="SAM" id="MobiDB-lite"/>
    </source>
</evidence>
<organism evidence="2 3">
    <name type="scientific">Auxenochlorella protothecoides</name>
    <name type="common">Green microalga</name>
    <name type="synonym">Chlorella protothecoides</name>
    <dbReference type="NCBI Taxonomy" id="3075"/>
    <lineage>
        <taxon>Eukaryota</taxon>
        <taxon>Viridiplantae</taxon>
        <taxon>Chlorophyta</taxon>
        <taxon>core chlorophytes</taxon>
        <taxon>Trebouxiophyceae</taxon>
        <taxon>Chlorellales</taxon>
        <taxon>Chlorellaceae</taxon>
        <taxon>Auxenochlorella</taxon>
    </lineage>
</organism>
<comment type="caution">
    <text evidence="2">The sequence shown here is derived from an EMBL/GenBank/DDBJ whole genome shotgun (WGS) entry which is preliminary data.</text>
</comment>
<name>A0A3M7L712_AUXPR</name>